<dbReference type="AlphaFoldDB" id="A0A562PG42"/>
<proteinExistence type="predicted"/>
<protein>
    <submittedName>
        <fullName evidence="1">Uncharacterized protein</fullName>
    </submittedName>
</protein>
<accession>A0A562PG42</accession>
<evidence type="ECO:0000313" key="1">
    <source>
        <dbReference type="EMBL" id="TWI43303.1"/>
    </source>
</evidence>
<dbReference type="EMBL" id="VLKT01000001">
    <property type="protein sequence ID" value="TWI43303.1"/>
    <property type="molecule type" value="Genomic_DNA"/>
</dbReference>
<reference evidence="1 2" key="1">
    <citation type="journal article" date="2015" name="Stand. Genomic Sci.">
        <title>Genomic Encyclopedia of Bacterial and Archaeal Type Strains, Phase III: the genomes of soil and plant-associated and newly described type strains.</title>
        <authorList>
            <person name="Whitman W.B."/>
            <person name="Woyke T."/>
            <person name="Klenk H.P."/>
            <person name="Zhou Y."/>
            <person name="Lilburn T.G."/>
            <person name="Beck B.J."/>
            <person name="De Vos P."/>
            <person name="Vandamme P."/>
            <person name="Eisen J.A."/>
            <person name="Garrity G."/>
            <person name="Hugenholtz P."/>
            <person name="Kyrpides N.C."/>
        </authorList>
    </citation>
    <scope>NUCLEOTIDE SEQUENCE [LARGE SCALE GENOMIC DNA]</scope>
    <source>
        <strain evidence="1 2">CGMCC 1.2546</strain>
    </source>
</reference>
<dbReference type="RefSeq" id="WP_145711537.1">
    <property type="nucleotide sequence ID" value="NZ_BSPF01000102.1"/>
</dbReference>
<dbReference type="Proteomes" id="UP000317122">
    <property type="component" value="Unassembled WGS sequence"/>
</dbReference>
<evidence type="ECO:0000313" key="2">
    <source>
        <dbReference type="Proteomes" id="UP000317122"/>
    </source>
</evidence>
<comment type="caution">
    <text evidence="1">The sequence shown here is derived from an EMBL/GenBank/DDBJ whole genome shotgun (WGS) entry which is preliminary data.</text>
</comment>
<keyword evidence="2" id="KW-1185">Reference proteome</keyword>
<gene>
    <name evidence="1" type="ORF">IQ26_00265</name>
</gene>
<name>A0A562PG42_9HYPH</name>
<sequence length="59" mass="6492">MKLSRRYFRIGSAPALGLPALGSKSAQAAEITEAEGRVIAKEAYDKAIEMPDQRRESQQ</sequence>
<organism evidence="1 2">
    <name type="scientific">Mesorhizobium tianshanense</name>
    <dbReference type="NCBI Taxonomy" id="39844"/>
    <lineage>
        <taxon>Bacteria</taxon>
        <taxon>Pseudomonadati</taxon>
        <taxon>Pseudomonadota</taxon>
        <taxon>Alphaproteobacteria</taxon>
        <taxon>Hyphomicrobiales</taxon>
        <taxon>Phyllobacteriaceae</taxon>
        <taxon>Mesorhizobium</taxon>
    </lineage>
</organism>